<dbReference type="AlphaFoldDB" id="A0A645IV53"/>
<evidence type="ECO:0000313" key="1">
    <source>
        <dbReference type="EMBL" id="MPN55056.1"/>
    </source>
</evidence>
<reference evidence="1" key="1">
    <citation type="submission" date="2019-08" db="EMBL/GenBank/DDBJ databases">
        <authorList>
            <person name="Kucharzyk K."/>
            <person name="Murdoch R.W."/>
            <person name="Higgins S."/>
            <person name="Loffler F."/>
        </authorList>
    </citation>
    <scope>NUCLEOTIDE SEQUENCE</scope>
</reference>
<protein>
    <submittedName>
        <fullName evidence="1">Uncharacterized protein</fullName>
    </submittedName>
</protein>
<gene>
    <name evidence="1" type="ORF">SDC9_202735</name>
</gene>
<dbReference type="EMBL" id="VSSQ01123877">
    <property type="protein sequence ID" value="MPN55056.1"/>
    <property type="molecule type" value="Genomic_DNA"/>
</dbReference>
<proteinExistence type="predicted"/>
<accession>A0A645IV53</accession>
<organism evidence="1">
    <name type="scientific">bioreactor metagenome</name>
    <dbReference type="NCBI Taxonomy" id="1076179"/>
    <lineage>
        <taxon>unclassified sequences</taxon>
        <taxon>metagenomes</taxon>
        <taxon>ecological metagenomes</taxon>
    </lineage>
</organism>
<comment type="caution">
    <text evidence="1">The sequence shown here is derived from an EMBL/GenBank/DDBJ whole genome shotgun (WGS) entry which is preliminary data.</text>
</comment>
<name>A0A645IV53_9ZZZZ</name>
<sequence length="75" mass="8282">METEVPNGRCIVISTEWKEYVLPNRKPITVGNGKKSSIISIPIRQLGPGYLSTKHGANSKLLKLLNGPRRMILPA</sequence>